<dbReference type="SUPFAM" id="SSF88946">
    <property type="entry name" value="Sigma2 domain of RNA polymerase sigma factors"/>
    <property type="match status" value="1"/>
</dbReference>
<accession>A0ABV8T7C9</accession>
<feature type="compositionally biased region" description="Basic and acidic residues" evidence="5">
    <location>
        <begin position="1"/>
        <end position="10"/>
    </location>
</feature>
<sequence length="206" mass="23709">MIDRRSHGEVKVASSSERAVDTRGELAAASADAEPVDQGNTRFAQWFKDWRKPVRHWLSRRAAVPAAELDDLAQEVFLRLLRYSEKTAVENPLGYLLRIAGNVASEWRERARVSKPHDQEWLEDLLIEPDQEPENSLCKTRTDASVQAAVDKLPFRQRQVLLLRVNEGLTYKQIAERLKLSPRVVLRDLSRAYSQLRTRLNPEDLK</sequence>
<dbReference type="InterPro" id="IPR013249">
    <property type="entry name" value="RNA_pol_sigma70_r4_t2"/>
</dbReference>
<dbReference type="PANTHER" id="PTHR43133:SF63">
    <property type="entry name" value="RNA POLYMERASE SIGMA FACTOR FECI-RELATED"/>
    <property type="match status" value="1"/>
</dbReference>
<feature type="domain" description="RNA polymerase sigma-70 region 2" evidence="6">
    <location>
        <begin position="47"/>
        <end position="111"/>
    </location>
</feature>
<dbReference type="InterPro" id="IPR013325">
    <property type="entry name" value="RNA_pol_sigma_r2"/>
</dbReference>
<reference evidence="9" key="1">
    <citation type="journal article" date="2019" name="Int. J. Syst. Evol. Microbiol.">
        <title>The Global Catalogue of Microorganisms (GCM) 10K type strain sequencing project: providing services to taxonomists for standard genome sequencing and annotation.</title>
        <authorList>
            <consortium name="The Broad Institute Genomics Platform"/>
            <consortium name="The Broad Institute Genome Sequencing Center for Infectious Disease"/>
            <person name="Wu L."/>
            <person name="Ma J."/>
        </authorList>
    </citation>
    <scope>NUCLEOTIDE SEQUENCE [LARGE SCALE GENOMIC DNA]</scope>
    <source>
        <strain evidence="9">CGMCC 1.10759</strain>
    </source>
</reference>
<dbReference type="Pfam" id="PF08281">
    <property type="entry name" value="Sigma70_r4_2"/>
    <property type="match status" value="1"/>
</dbReference>
<dbReference type="InterPro" id="IPR013324">
    <property type="entry name" value="RNA_pol_sigma_r3/r4-like"/>
</dbReference>
<dbReference type="PANTHER" id="PTHR43133">
    <property type="entry name" value="RNA POLYMERASE ECF-TYPE SIGMA FACTO"/>
    <property type="match status" value="1"/>
</dbReference>
<comment type="caution">
    <text evidence="8">The sequence shown here is derived from an EMBL/GenBank/DDBJ whole genome shotgun (WGS) entry which is preliminary data.</text>
</comment>
<dbReference type="InterPro" id="IPR039425">
    <property type="entry name" value="RNA_pol_sigma-70-like"/>
</dbReference>
<comment type="similarity">
    <text evidence="1">Belongs to the sigma-70 factor family. ECF subfamily.</text>
</comment>
<dbReference type="Pfam" id="PF04542">
    <property type="entry name" value="Sigma70_r2"/>
    <property type="match status" value="1"/>
</dbReference>
<name>A0ABV8T7C9_9GAMM</name>
<dbReference type="CDD" id="cd06171">
    <property type="entry name" value="Sigma70_r4"/>
    <property type="match status" value="1"/>
</dbReference>
<dbReference type="InterPro" id="IPR036388">
    <property type="entry name" value="WH-like_DNA-bd_sf"/>
</dbReference>
<dbReference type="SUPFAM" id="SSF88659">
    <property type="entry name" value="Sigma3 and sigma4 domains of RNA polymerase sigma factors"/>
    <property type="match status" value="1"/>
</dbReference>
<evidence type="ECO:0000256" key="5">
    <source>
        <dbReference type="SAM" id="MobiDB-lite"/>
    </source>
</evidence>
<dbReference type="Proteomes" id="UP001595904">
    <property type="component" value="Unassembled WGS sequence"/>
</dbReference>
<feature type="domain" description="RNA polymerase sigma factor 70 region 4 type 2" evidence="7">
    <location>
        <begin position="145"/>
        <end position="196"/>
    </location>
</feature>
<keyword evidence="3" id="KW-0731">Sigma factor</keyword>
<evidence type="ECO:0000313" key="8">
    <source>
        <dbReference type="EMBL" id="MFC4314943.1"/>
    </source>
</evidence>
<dbReference type="EMBL" id="JBHSDU010000015">
    <property type="protein sequence ID" value="MFC4314943.1"/>
    <property type="molecule type" value="Genomic_DNA"/>
</dbReference>
<feature type="region of interest" description="Disordered" evidence="5">
    <location>
        <begin position="1"/>
        <end position="34"/>
    </location>
</feature>
<evidence type="ECO:0000256" key="2">
    <source>
        <dbReference type="ARBA" id="ARBA00023015"/>
    </source>
</evidence>
<protein>
    <submittedName>
        <fullName evidence="8">RNA polymerase sigma factor</fullName>
    </submittedName>
</protein>
<keyword evidence="9" id="KW-1185">Reference proteome</keyword>
<dbReference type="InterPro" id="IPR014284">
    <property type="entry name" value="RNA_pol_sigma-70_dom"/>
</dbReference>
<organism evidence="8 9">
    <name type="scientific">Steroidobacter flavus</name>
    <dbReference type="NCBI Taxonomy" id="1842136"/>
    <lineage>
        <taxon>Bacteria</taxon>
        <taxon>Pseudomonadati</taxon>
        <taxon>Pseudomonadota</taxon>
        <taxon>Gammaproteobacteria</taxon>
        <taxon>Steroidobacterales</taxon>
        <taxon>Steroidobacteraceae</taxon>
        <taxon>Steroidobacter</taxon>
    </lineage>
</organism>
<evidence type="ECO:0000259" key="6">
    <source>
        <dbReference type="Pfam" id="PF04542"/>
    </source>
</evidence>
<keyword evidence="2" id="KW-0805">Transcription regulation</keyword>
<evidence type="ECO:0000256" key="4">
    <source>
        <dbReference type="ARBA" id="ARBA00023163"/>
    </source>
</evidence>
<proteinExistence type="inferred from homology"/>
<dbReference type="Gene3D" id="1.10.1740.10">
    <property type="match status" value="1"/>
</dbReference>
<gene>
    <name evidence="8" type="ORF">ACFPN2_38125</name>
</gene>
<dbReference type="InterPro" id="IPR007627">
    <property type="entry name" value="RNA_pol_sigma70_r2"/>
</dbReference>
<dbReference type="NCBIfam" id="TIGR02937">
    <property type="entry name" value="sigma70-ECF"/>
    <property type="match status" value="1"/>
</dbReference>
<dbReference type="Gene3D" id="1.10.10.10">
    <property type="entry name" value="Winged helix-like DNA-binding domain superfamily/Winged helix DNA-binding domain"/>
    <property type="match status" value="1"/>
</dbReference>
<dbReference type="RefSeq" id="WP_380606531.1">
    <property type="nucleotide sequence ID" value="NZ_JBHSDU010000015.1"/>
</dbReference>
<keyword evidence="4" id="KW-0804">Transcription</keyword>
<evidence type="ECO:0000256" key="3">
    <source>
        <dbReference type="ARBA" id="ARBA00023082"/>
    </source>
</evidence>
<evidence type="ECO:0000259" key="7">
    <source>
        <dbReference type="Pfam" id="PF08281"/>
    </source>
</evidence>
<evidence type="ECO:0000313" key="9">
    <source>
        <dbReference type="Proteomes" id="UP001595904"/>
    </source>
</evidence>
<evidence type="ECO:0000256" key="1">
    <source>
        <dbReference type="ARBA" id="ARBA00010641"/>
    </source>
</evidence>